<evidence type="ECO:0000256" key="1">
    <source>
        <dbReference type="SAM" id="Phobius"/>
    </source>
</evidence>
<dbReference type="GO" id="GO:0016757">
    <property type="term" value="F:glycosyltransferase activity"/>
    <property type="evidence" value="ECO:0007669"/>
    <property type="project" value="InterPro"/>
</dbReference>
<keyword evidence="5" id="KW-1185">Reference proteome</keyword>
<dbReference type="Pfam" id="PF13439">
    <property type="entry name" value="Glyco_transf_4"/>
    <property type="match status" value="1"/>
</dbReference>
<dbReference type="SUPFAM" id="SSF53756">
    <property type="entry name" value="UDP-Glycosyltransferase/glycogen phosphorylase"/>
    <property type="match status" value="1"/>
</dbReference>
<feature type="transmembrane region" description="Helical" evidence="1">
    <location>
        <begin position="88"/>
        <end position="107"/>
    </location>
</feature>
<dbReference type="PANTHER" id="PTHR12526:SF630">
    <property type="entry name" value="GLYCOSYLTRANSFERASE"/>
    <property type="match status" value="1"/>
</dbReference>
<keyword evidence="1" id="KW-0812">Transmembrane</keyword>
<dbReference type="Proteomes" id="UP000310532">
    <property type="component" value="Unassembled WGS sequence"/>
</dbReference>
<dbReference type="InterPro" id="IPR001296">
    <property type="entry name" value="Glyco_trans_1"/>
</dbReference>
<dbReference type="Pfam" id="PF00534">
    <property type="entry name" value="Glycos_transf_1"/>
    <property type="match status" value="1"/>
</dbReference>
<accession>A0A4V6RCM6</accession>
<feature type="domain" description="Glycosyl transferase family 1" evidence="2">
    <location>
        <begin position="226"/>
        <end position="371"/>
    </location>
</feature>
<evidence type="ECO:0000259" key="3">
    <source>
        <dbReference type="Pfam" id="PF13439"/>
    </source>
</evidence>
<dbReference type="Gene3D" id="3.40.50.2000">
    <property type="entry name" value="Glycogen Phosphorylase B"/>
    <property type="match status" value="2"/>
</dbReference>
<dbReference type="CDD" id="cd03794">
    <property type="entry name" value="GT4_WbuB-like"/>
    <property type="match status" value="1"/>
</dbReference>
<dbReference type="RefSeq" id="WP_136010945.1">
    <property type="nucleotide sequence ID" value="NZ_SRYZ01000041.1"/>
</dbReference>
<protein>
    <submittedName>
        <fullName evidence="4">Glycosyltransferase WbuB</fullName>
    </submittedName>
</protein>
<dbReference type="AlphaFoldDB" id="A0A4V6RCM6"/>
<keyword evidence="1" id="KW-1133">Transmembrane helix</keyword>
<dbReference type="EMBL" id="SRYZ01000041">
    <property type="protein sequence ID" value="TGY01730.1"/>
    <property type="molecule type" value="Genomic_DNA"/>
</dbReference>
<dbReference type="PANTHER" id="PTHR12526">
    <property type="entry name" value="GLYCOSYLTRANSFERASE"/>
    <property type="match status" value="1"/>
</dbReference>
<name>A0A4V6RCM6_9BACE</name>
<gene>
    <name evidence="4" type="ORF">E5355_14760</name>
</gene>
<keyword evidence="1" id="KW-0472">Membrane</keyword>
<evidence type="ECO:0000313" key="4">
    <source>
        <dbReference type="EMBL" id="TGY01730.1"/>
    </source>
</evidence>
<proteinExistence type="predicted"/>
<evidence type="ECO:0000313" key="5">
    <source>
        <dbReference type="Proteomes" id="UP000310532"/>
    </source>
</evidence>
<feature type="domain" description="Glycosyltransferase subfamily 4-like N-terminal" evidence="3">
    <location>
        <begin position="25"/>
        <end position="205"/>
    </location>
</feature>
<reference evidence="4 5" key="1">
    <citation type="submission" date="2019-04" db="EMBL/GenBank/DDBJ databases">
        <title>Microbes associate with the intestines of laboratory mice.</title>
        <authorList>
            <person name="Navarre W."/>
            <person name="Wong E."/>
            <person name="Huang K."/>
            <person name="Tropini C."/>
            <person name="Ng K."/>
            <person name="Yu B."/>
        </authorList>
    </citation>
    <scope>NUCLEOTIDE SEQUENCE [LARGE SCALE GENOMIC DNA]</scope>
    <source>
        <strain evidence="4 5">NM69_E16B</strain>
    </source>
</reference>
<organism evidence="4 5">
    <name type="scientific">Bacteroides muris</name>
    <name type="common">ex Afrizal et al. 2022</name>
    <dbReference type="NCBI Taxonomy" id="2516960"/>
    <lineage>
        <taxon>Bacteria</taxon>
        <taxon>Pseudomonadati</taxon>
        <taxon>Bacteroidota</taxon>
        <taxon>Bacteroidia</taxon>
        <taxon>Bacteroidales</taxon>
        <taxon>Bacteroidaceae</taxon>
        <taxon>Bacteroides</taxon>
    </lineage>
</organism>
<sequence length="410" mass="46679">MPKKILIHSLIFSPDGVSTAYLYNDIALKFQENGYEVLVLTTTPHYNVVEPQLAAQPLKWKVWGICKESCFHGIRVLHVPQKKFRNTFLRVLGFVYWHIVSFLIALFQRNIDVILSPSPPLTIGVINIWLAKIKGCKTIYNVQEIYPDILKRKEGLVIEQLRRMERYVYNNSTAVTTIDRVFYNVIAGRFKDKSKLCIIPNFVDTGLYNPQGGNVECLNPLFFPATDSLKLLYAGNIGYAQDWEPLISLAEKTKGASIEYFIIGEGVMKPVLEEKVRELELDNVHILPYQPRSLMPSILAYSDIQFIFMNPEMEMQGFPSKVYTIMACGRPLLVCSGKNTPIINFLQEHGCAKLITEKSLEEKVGEMADWLNSVSKSELALLGRNGVEVIKRLYSKDVVTQKYVDIVESL</sequence>
<evidence type="ECO:0000259" key="2">
    <source>
        <dbReference type="Pfam" id="PF00534"/>
    </source>
</evidence>
<dbReference type="InterPro" id="IPR028098">
    <property type="entry name" value="Glyco_trans_4-like_N"/>
</dbReference>
<comment type="caution">
    <text evidence="4">The sequence shown here is derived from an EMBL/GenBank/DDBJ whole genome shotgun (WGS) entry which is preliminary data.</text>
</comment>
<keyword evidence="4" id="KW-0808">Transferase</keyword>